<sequence length="147" mass="17410">MINWEKQLDKVHEFQRIIGYGIQSGISSDNFEKFSLRIRQELEKILPPELKYFFEKTNGVGFGGVLLYECNEGNRRTDLVENNLDWYTNDELRKYLILGDGNISWYVYLPDEKKYQILDKPSGELMEEFEDVNDFLEGVFNEMSLED</sequence>
<dbReference type="EMBL" id="BLLI01000097">
    <property type="protein sequence ID" value="GFH43438.1"/>
    <property type="molecule type" value="Genomic_DNA"/>
</dbReference>
<dbReference type="Proteomes" id="UP000480303">
    <property type="component" value="Unassembled WGS sequence"/>
</dbReference>
<name>A0A6A0BGE8_9LACT</name>
<evidence type="ECO:0000313" key="2">
    <source>
        <dbReference type="Proteomes" id="UP000480303"/>
    </source>
</evidence>
<dbReference type="Gene3D" id="3.40.1580.10">
    <property type="entry name" value="SMI1/KNR4-like"/>
    <property type="match status" value="1"/>
</dbReference>
<protein>
    <submittedName>
        <fullName evidence="1">SMI1/KNR4 family protein</fullName>
    </submittedName>
</protein>
<evidence type="ECO:0000313" key="1">
    <source>
        <dbReference type="EMBL" id="GFH43438.1"/>
    </source>
</evidence>
<proteinExistence type="predicted"/>
<dbReference type="AlphaFoldDB" id="A0A6A0BGE8"/>
<dbReference type="SUPFAM" id="SSF160631">
    <property type="entry name" value="SMI1/KNR4-like"/>
    <property type="match status" value="1"/>
</dbReference>
<reference evidence="1 2" key="1">
    <citation type="submission" date="2020-02" db="EMBL/GenBank/DDBJ databases">
        <title>Draft genome sequence of Lactococcus sp. Hs30E4-3.</title>
        <authorList>
            <person name="Noda S."/>
            <person name="Yuki M."/>
            <person name="Ohkuma M."/>
        </authorList>
    </citation>
    <scope>NUCLEOTIDE SEQUENCE [LARGE SCALE GENOMIC DNA]</scope>
    <source>
        <strain evidence="1 2">Hs30E4-3</strain>
    </source>
</reference>
<dbReference type="NCBIfam" id="NF038335">
    <property type="entry name" value="YPO0640_fam"/>
    <property type="match status" value="1"/>
</dbReference>
<comment type="caution">
    <text evidence="1">The sequence shown here is derived from an EMBL/GenBank/DDBJ whole genome shotgun (WGS) entry which is preliminary data.</text>
</comment>
<organism evidence="1 2">
    <name type="scientific">Pseudolactococcus hodotermopsidis</name>
    <dbReference type="NCBI Taxonomy" id="2709157"/>
    <lineage>
        <taxon>Bacteria</taxon>
        <taxon>Bacillati</taxon>
        <taxon>Bacillota</taxon>
        <taxon>Bacilli</taxon>
        <taxon>Lactobacillales</taxon>
        <taxon>Streptococcaceae</taxon>
        <taxon>Pseudolactococcus</taxon>
    </lineage>
</organism>
<gene>
    <name evidence="1" type="ORF">Hs30E_19890</name>
</gene>
<accession>A0A6A0BGE8</accession>
<dbReference type="RefSeq" id="WP_172209874.1">
    <property type="nucleotide sequence ID" value="NZ_BLLI01000097.1"/>
</dbReference>
<keyword evidence="2" id="KW-1185">Reference proteome</keyword>
<dbReference type="InterPro" id="IPR037883">
    <property type="entry name" value="Knr4/Smi1-like_sf"/>
</dbReference>